<organism evidence="1 2">
    <name type="scientific">Paspalum notatum var. saurae</name>
    <dbReference type="NCBI Taxonomy" id="547442"/>
    <lineage>
        <taxon>Eukaryota</taxon>
        <taxon>Viridiplantae</taxon>
        <taxon>Streptophyta</taxon>
        <taxon>Embryophyta</taxon>
        <taxon>Tracheophyta</taxon>
        <taxon>Spermatophyta</taxon>
        <taxon>Magnoliopsida</taxon>
        <taxon>Liliopsida</taxon>
        <taxon>Poales</taxon>
        <taxon>Poaceae</taxon>
        <taxon>PACMAD clade</taxon>
        <taxon>Panicoideae</taxon>
        <taxon>Andropogonodae</taxon>
        <taxon>Paspaleae</taxon>
        <taxon>Paspalinae</taxon>
        <taxon>Paspalum</taxon>
    </lineage>
</organism>
<name>A0AAQ3U4N8_PASNO</name>
<protein>
    <submittedName>
        <fullName evidence="1">Uncharacterized protein</fullName>
    </submittedName>
</protein>
<dbReference type="PANTHER" id="PTHR11439:SF524">
    <property type="entry name" value="RNA-DIRECTED DNA POLYMERASE, PROTEIN KINASE RLK-PELLE-DLSV FAMILY"/>
    <property type="match status" value="1"/>
</dbReference>
<gene>
    <name evidence="1" type="ORF">U9M48_031801</name>
</gene>
<dbReference type="CDD" id="cd09272">
    <property type="entry name" value="RNase_HI_RT_Ty1"/>
    <property type="match status" value="1"/>
</dbReference>
<dbReference type="AlphaFoldDB" id="A0AAQ3U4N8"/>
<dbReference type="EMBL" id="CP144751">
    <property type="protein sequence ID" value="WVZ84814.1"/>
    <property type="molecule type" value="Genomic_DNA"/>
</dbReference>
<keyword evidence="2" id="KW-1185">Reference proteome</keyword>
<accession>A0AAQ3U4N8</accession>
<reference evidence="1 2" key="1">
    <citation type="submission" date="2024-02" db="EMBL/GenBank/DDBJ databases">
        <title>High-quality chromosome-scale genome assembly of Pensacola bahiagrass (Paspalum notatum Flugge var. saurae).</title>
        <authorList>
            <person name="Vega J.M."/>
            <person name="Podio M."/>
            <person name="Orjuela J."/>
            <person name="Siena L.A."/>
            <person name="Pessino S.C."/>
            <person name="Combes M.C."/>
            <person name="Mariac C."/>
            <person name="Albertini E."/>
            <person name="Pupilli F."/>
            <person name="Ortiz J.P.A."/>
            <person name="Leblanc O."/>
        </authorList>
    </citation>
    <scope>NUCLEOTIDE SEQUENCE [LARGE SCALE GENOMIC DNA]</scope>
    <source>
        <strain evidence="1">R1</strain>
        <tissue evidence="1">Leaf</tissue>
    </source>
</reference>
<evidence type="ECO:0000313" key="1">
    <source>
        <dbReference type="EMBL" id="WVZ84814.1"/>
    </source>
</evidence>
<sequence length="183" mass="20052">MHASREPYLAALKCILCYIQGTLNMGLLLRPSALADLVVYSNADWAGCPDTRKSTSGYVMFLGDNLSSKRLATISPSSAKAEYRAVANAVAEATWLRQLLLELHVPPRCSSLHYTWPPTPFSISAPSTSKSTFTSFGNELPLVNSVFSIFRHHFSSQTSSPKGCLLRCSLSFGPVRMFAVLLF</sequence>
<dbReference type="Proteomes" id="UP001341281">
    <property type="component" value="Chromosome 07"/>
</dbReference>
<dbReference type="PANTHER" id="PTHR11439">
    <property type="entry name" value="GAG-POL-RELATED RETROTRANSPOSON"/>
    <property type="match status" value="1"/>
</dbReference>
<proteinExistence type="predicted"/>
<evidence type="ECO:0000313" key="2">
    <source>
        <dbReference type="Proteomes" id="UP001341281"/>
    </source>
</evidence>